<keyword evidence="1" id="KW-0732">Signal</keyword>
<sequence>MVSFTTIALLSVAQLAAAHPNPPPAFQVTNLNTFEPSGRPGNENVYRVGFSVTDPSDSSATTCEAVWDIAVATTGYPATYLANCTDPSYAFKFVDYHSYYDFVLDVKHTTKKHGKKTTKFAKALVDFDIIQCTHAASGFSVCSQKAGVGFALPVYGVKKH</sequence>
<protein>
    <recommendedName>
        <fullName evidence="4">AA1-like domain-containing protein</fullName>
    </recommendedName>
</protein>
<dbReference type="OrthoDB" id="5226619at2759"/>
<reference evidence="2" key="1">
    <citation type="journal article" date="2020" name="Stud. Mycol.">
        <title>101 Dothideomycetes genomes: a test case for predicting lifestyles and emergence of pathogens.</title>
        <authorList>
            <person name="Haridas S."/>
            <person name="Albert R."/>
            <person name="Binder M."/>
            <person name="Bloem J."/>
            <person name="Labutti K."/>
            <person name="Salamov A."/>
            <person name="Andreopoulos B."/>
            <person name="Baker S."/>
            <person name="Barry K."/>
            <person name="Bills G."/>
            <person name="Bluhm B."/>
            <person name="Cannon C."/>
            <person name="Castanera R."/>
            <person name="Culley D."/>
            <person name="Daum C."/>
            <person name="Ezra D."/>
            <person name="Gonzalez J."/>
            <person name="Henrissat B."/>
            <person name="Kuo A."/>
            <person name="Liang C."/>
            <person name="Lipzen A."/>
            <person name="Lutzoni F."/>
            <person name="Magnuson J."/>
            <person name="Mondo S."/>
            <person name="Nolan M."/>
            <person name="Ohm R."/>
            <person name="Pangilinan J."/>
            <person name="Park H.-J."/>
            <person name="Ramirez L."/>
            <person name="Alfaro M."/>
            <person name="Sun H."/>
            <person name="Tritt A."/>
            <person name="Yoshinaga Y."/>
            <person name="Zwiers L.-H."/>
            <person name="Turgeon B."/>
            <person name="Goodwin S."/>
            <person name="Spatafora J."/>
            <person name="Crous P."/>
            <person name="Grigoriev I."/>
        </authorList>
    </citation>
    <scope>NUCLEOTIDE SEQUENCE</scope>
    <source>
        <strain evidence="2">CBS 109.77</strain>
    </source>
</reference>
<organism evidence="2 3">
    <name type="scientific">Melanomma pulvis-pyrius CBS 109.77</name>
    <dbReference type="NCBI Taxonomy" id="1314802"/>
    <lineage>
        <taxon>Eukaryota</taxon>
        <taxon>Fungi</taxon>
        <taxon>Dikarya</taxon>
        <taxon>Ascomycota</taxon>
        <taxon>Pezizomycotina</taxon>
        <taxon>Dothideomycetes</taxon>
        <taxon>Pleosporomycetidae</taxon>
        <taxon>Pleosporales</taxon>
        <taxon>Melanommataceae</taxon>
        <taxon>Melanomma</taxon>
    </lineage>
</organism>
<proteinExistence type="predicted"/>
<name>A0A6A6WUN5_9PLEO</name>
<dbReference type="Proteomes" id="UP000799757">
    <property type="component" value="Unassembled WGS sequence"/>
</dbReference>
<evidence type="ECO:0000313" key="3">
    <source>
        <dbReference type="Proteomes" id="UP000799757"/>
    </source>
</evidence>
<dbReference type="AlphaFoldDB" id="A0A6A6WUN5"/>
<evidence type="ECO:0000256" key="1">
    <source>
        <dbReference type="SAM" id="SignalP"/>
    </source>
</evidence>
<accession>A0A6A6WUN5</accession>
<evidence type="ECO:0008006" key="4">
    <source>
        <dbReference type="Google" id="ProtNLM"/>
    </source>
</evidence>
<keyword evidence="3" id="KW-1185">Reference proteome</keyword>
<feature type="chain" id="PRO_5025393159" description="AA1-like domain-containing protein" evidence="1">
    <location>
        <begin position="19"/>
        <end position="160"/>
    </location>
</feature>
<dbReference type="EMBL" id="MU002298">
    <property type="protein sequence ID" value="KAF2787608.1"/>
    <property type="molecule type" value="Genomic_DNA"/>
</dbReference>
<evidence type="ECO:0000313" key="2">
    <source>
        <dbReference type="EMBL" id="KAF2787608.1"/>
    </source>
</evidence>
<gene>
    <name evidence="2" type="ORF">K505DRAFT_342795</name>
</gene>
<feature type="signal peptide" evidence="1">
    <location>
        <begin position="1"/>
        <end position="18"/>
    </location>
</feature>